<evidence type="ECO:0000313" key="14">
    <source>
        <dbReference type="Proteomes" id="UP000289437"/>
    </source>
</evidence>
<feature type="domain" description="Flagellar motor switch protein FliG N-terminal" evidence="12">
    <location>
        <begin position="9"/>
        <end position="109"/>
    </location>
</feature>
<dbReference type="GO" id="GO:0009425">
    <property type="term" value="C:bacterial-type flagellum basal body"/>
    <property type="evidence" value="ECO:0007669"/>
    <property type="project" value="UniProtKB-SubCell"/>
</dbReference>
<comment type="subcellular location">
    <subcellularLocation>
        <location evidence="1">Bacterial flagellum basal body</location>
    </subcellularLocation>
    <subcellularLocation>
        <location evidence="2">Cell membrane</location>
        <topology evidence="2">Peripheral membrane protein</topology>
        <orientation evidence="2">Cytoplasmic side</orientation>
    </subcellularLocation>
</comment>
<dbReference type="Gene3D" id="1.10.220.30">
    <property type="match status" value="3"/>
</dbReference>
<dbReference type="InterPro" id="IPR032779">
    <property type="entry name" value="FliG_M"/>
</dbReference>
<sequence length="341" mass="37679">MLSERELSNMTGVRKAAILMACLGDDAAATIFHHLSEEDLQGLTYEIARLGSVSQELSLKVLEEYQDMTAAQQHISRGGHEVATRLLIRAFGEAGAQTMVARLQRSQEANSSRIDLLQRIEPKQLARFLEGEHPQAIALILGHLETKQASALLMCLPHPVRAESVRRLANLRQFSPAMAEKVAIVLNRRLRSTGEQKKKTYSGFQSVADLMNNIDGTTSGEILEAIEAEESTLATRIRDLMFTFEDFLKVSETHLRAITGAADKKILTLALKGATEPLRVHFFSTMSSRAIEMMKEEADVLGPVRSKDVAKAQLEIVAVARKLELEGKIVLKSEGADEYVT</sequence>
<dbReference type="Pfam" id="PF01706">
    <property type="entry name" value="FliG_C"/>
    <property type="match status" value="1"/>
</dbReference>
<dbReference type="InterPro" id="IPR028263">
    <property type="entry name" value="FliG_N"/>
</dbReference>
<dbReference type="PANTHER" id="PTHR30534">
    <property type="entry name" value="FLAGELLAR MOTOR SWITCH PROTEIN FLIG"/>
    <property type="match status" value="1"/>
</dbReference>
<keyword evidence="6" id="KW-0145">Chemotaxis</keyword>
<evidence type="ECO:0000256" key="2">
    <source>
        <dbReference type="ARBA" id="ARBA00004413"/>
    </source>
</evidence>
<evidence type="ECO:0000256" key="1">
    <source>
        <dbReference type="ARBA" id="ARBA00004117"/>
    </source>
</evidence>
<dbReference type="EMBL" id="RDSM01000002">
    <property type="protein sequence ID" value="RXH56292.1"/>
    <property type="molecule type" value="Genomic_DNA"/>
</dbReference>
<evidence type="ECO:0000256" key="6">
    <source>
        <dbReference type="ARBA" id="ARBA00022500"/>
    </source>
</evidence>
<keyword evidence="13" id="KW-0282">Flagellum</keyword>
<dbReference type="InterPro" id="IPR023087">
    <property type="entry name" value="Flg_Motor_Flig_C"/>
</dbReference>
<dbReference type="PIRSF" id="PIRSF003161">
    <property type="entry name" value="FliG"/>
    <property type="match status" value="1"/>
</dbReference>
<dbReference type="InterPro" id="IPR011002">
    <property type="entry name" value="FliG_a-hlx"/>
</dbReference>
<evidence type="ECO:0000259" key="10">
    <source>
        <dbReference type="Pfam" id="PF01706"/>
    </source>
</evidence>
<dbReference type="NCBIfam" id="TIGR00207">
    <property type="entry name" value="fliG"/>
    <property type="match status" value="1"/>
</dbReference>
<dbReference type="PRINTS" id="PR00954">
    <property type="entry name" value="FLGMOTORFLIG"/>
</dbReference>
<dbReference type="GO" id="GO:0071973">
    <property type="term" value="P:bacterial-type flagellum-dependent cell motility"/>
    <property type="evidence" value="ECO:0007669"/>
    <property type="project" value="InterPro"/>
</dbReference>
<dbReference type="Pfam" id="PF14842">
    <property type="entry name" value="FliG_N"/>
    <property type="match status" value="1"/>
</dbReference>
<dbReference type="SUPFAM" id="SSF48029">
    <property type="entry name" value="FliG"/>
    <property type="match status" value="2"/>
</dbReference>
<dbReference type="PANTHER" id="PTHR30534:SF0">
    <property type="entry name" value="FLAGELLAR MOTOR SWITCH PROTEIN FLIG"/>
    <property type="match status" value="1"/>
</dbReference>
<evidence type="ECO:0000256" key="8">
    <source>
        <dbReference type="ARBA" id="ARBA00023136"/>
    </source>
</evidence>
<comment type="similarity">
    <text evidence="3">Belongs to the FliG family.</text>
</comment>
<evidence type="ECO:0000259" key="12">
    <source>
        <dbReference type="Pfam" id="PF14842"/>
    </source>
</evidence>
<dbReference type="Pfam" id="PF14841">
    <property type="entry name" value="FliG_M"/>
    <property type="match status" value="1"/>
</dbReference>
<keyword evidence="7" id="KW-0283">Flagellar rotation</keyword>
<reference evidence="14" key="2">
    <citation type="submission" date="2019-02" db="EMBL/GenBank/DDBJ databases">
        <title>Granulicella sibirica sp. nov., a psychrotolerant acidobacterium isolated from an organic soil layer in forested tundra, West Siberia.</title>
        <authorList>
            <person name="Oshkin I.Y."/>
            <person name="Kulichevskaya I.S."/>
            <person name="Rijpstra W.I.C."/>
            <person name="Sinninghe Damste J.S."/>
            <person name="Rakitin A.L."/>
            <person name="Ravin N.V."/>
            <person name="Dedysh S.N."/>
        </authorList>
    </citation>
    <scope>NUCLEOTIDE SEQUENCE [LARGE SCALE GENOMIC DNA]</scope>
    <source>
        <strain evidence="14">AF10</strain>
    </source>
</reference>
<keyword evidence="9" id="KW-0975">Bacterial flagellum</keyword>
<keyword evidence="13" id="KW-0966">Cell projection</keyword>
<keyword evidence="14" id="KW-1185">Reference proteome</keyword>
<evidence type="ECO:0000256" key="9">
    <source>
        <dbReference type="ARBA" id="ARBA00023143"/>
    </source>
</evidence>
<evidence type="ECO:0000256" key="4">
    <source>
        <dbReference type="ARBA" id="ARBA00021870"/>
    </source>
</evidence>
<dbReference type="InterPro" id="IPR000090">
    <property type="entry name" value="Flg_Motor_Flig"/>
</dbReference>
<keyword evidence="5" id="KW-1003">Cell membrane</keyword>
<accession>A0A4Q0T0P0</accession>
<keyword evidence="8" id="KW-0472">Membrane</keyword>
<reference evidence="13 14" key="1">
    <citation type="submission" date="2018-11" db="EMBL/GenBank/DDBJ databases">
        <authorList>
            <person name="Mardanov A.V."/>
            <person name="Ravin N.V."/>
            <person name="Dedysh S.N."/>
        </authorList>
    </citation>
    <scope>NUCLEOTIDE SEQUENCE [LARGE SCALE GENOMIC DNA]</scope>
    <source>
        <strain evidence="13 14">AF10</strain>
    </source>
</reference>
<evidence type="ECO:0000256" key="3">
    <source>
        <dbReference type="ARBA" id="ARBA00010299"/>
    </source>
</evidence>
<comment type="caution">
    <text evidence="13">The sequence shown here is derived from an EMBL/GenBank/DDBJ whole genome shotgun (WGS) entry which is preliminary data.</text>
</comment>
<dbReference type="OrthoDB" id="9780302at2"/>
<dbReference type="GO" id="GO:0003774">
    <property type="term" value="F:cytoskeletal motor activity"/>
    <property type="evidence" value="ECO:0007669"/>
    <property type="project" value="InterPro"/>
</dbReference>
<evidence type="ECO:0000256" key="7">
    <source>
        <dbReference type="ARBA" id="ARBA00022779"/>
    </source>
</evidence>
<keyword evidence="13" id="KW-0969">Cilium</keyword>
<dbReference type="GO" id="GO:0006935">
    <property type="term" value="P:chemotaxis"/>
    <property type="evidence" value="ECO:0007669"/>
    <property type="project" value="UniProtKB-KW"/>
</dbReference>
<evidence type="ECO:0000256" key="5">
    <source>
        <dbReference type="ARBA" id="ARBA00022475"/>
    </source>
</evidence>
<name>A0A4Q0T0P0_9BACT</name>
<proteinExistence type="inferred from homology"/>
<feature type="domain" description="Flagellar motor switch protein FliG middle" evidence="11">
    <location>
        <begin position="122"/>
        <end position="196"/>
    </location>
</feature>
<gene>
    <name evidence="13" type="ORF">GRAN_3149</name>
</gene>
<feature type="domain" description="Flagellar motor switch protein FliG C-terminal" evidence="10">
    <location>
        <begin position="224"/>
        <end position="331"/>
    </location>
</feature>
<dbReference type="RefSeq" id="WP_128913782.1">
    <property type="nucleotide sequence ID" value="NZ_RDSM01000002.1"/>
</dbReference>
<evidence type="ECO:0000313" key="13">
    <source>
        <dbReference type="EMBL" id="RXH56292.1"/>
    </source>
</evidence>
<protein>
    <recommendedName>
        <fullName evidence="4">Flagellar motor switch protein FliG</fullName>
    </recommendedName>
</protein>
<dbReference type="Proteomes" id="UP000289437">
    <property type="component" value="Unassembled WGS sequence"/>
</dbReference>
<organism evidence="13 14">
    <name type="scientific">Granulicella sibirica</name>
    <dbReference type="NCBI Taxonomy" id="2479048"/>
    <lineage>
        <taxon>Bacteria</taxon>
        <taxon>Pseudomonadati</taxon>
        <taxon>Acidobacteriota</taxon>
        <taxon>Terriglobia</taxon>
        <taxon>Terriglobales</taxon>
        <taxon>Acidobacteriaceae</taxon>
        <taxon>Granulicella</taxon>
    </lineage>
</organism>
<dbReference type="GO" id="GO:0005886">
    <property type="term" value="C:plasma membrane"/>
    <property type="evidence" value="ECO:0007669"/>
    <property type="project" value="UniProtKB-SubCell"/>
</dbReference>
<evidence type="ECO:0000259" key="11">
    <source>
        <dbReference type="Pfam" id="PF14841"/>
    </source>
</evidence>
<dbReference type="AlphaFoldDB" id="A0A4Q0T0P0"/>